<dbReference type="Gene3D" id="1.10.10.10">
    <property type="entry name" value="Winged helix-like DNA-binding domain superfamily/Winged helix DNA-binding domain"/>
    <property type="match status" value="1"/>
</dbReference>
<evidence type="ECO:0000256" key="1">
    <source>
        <dbReference type="ARBA" id="ARBA00010641"/>
    </source>
</evidence>
<evidence type="ECO:0000256" key="3">
    <source>
        <dbReference type="ARBA" id="ARBA00023082"/>
    </source>
</evidence>
<dbReference type="InterPro" id="IPR039425">
    <property type="entry name" value="RNA_pol_sigma-70-like"/>
</dbReference>
<dbReference type="NCBIfam" id="TIGR02937">
    <property type="entry name" value="sigma70-ECF"/>
    <property type="match status" value="1"/>
</dbReference>
<dbReference type="eggNOG" id="COG1595">
    <property type="taxonomic scope" value="Bacteria"/>
</dbReference>
<dbReference type="GO" id="GO:0006352">
    <property type="term" value="P:DNA-templated transcription initiation"/>
    <property type="evidence" value="ECO:0007669"/>
    <property type="project" value="InterPro"/>
</dbReference>
<dbReference type="STRING" id="1128398.Curi_c08690"/>
<dbReference type="Gene3D" id="1.10.1740.10">
    <property type="match status" value="1"/>
</dbReference>
<dbReference type="InterPro" id="IPR007627">
    <property type="entry name" value="RNA_pol_sigma70_r2"/>
</dbReference>
<feature type="domain" description="RNA polymerase sigma-70 region 2" evidence="7">
    <location>
        <begin position="22"/>
        <end position="87"/>
    </location>
</feature>
<dbReference type="InterPro" id="IPR000838">
    <property type="entry name" value="RNA_pol_sigma70_ECF_CS"/>
</dbReference>
<dbReference type="HOGENOM" id="CLU_047691_3_0_9"/>
<dbReference type="Proteomes" id="UP000006094">
    <property type="component" value="Chromosome"/>
</dbReference>
<name>K0AXP5_GOTA9</name>
<feature type="domain" description="RNA polymerase sigma factor 70 region 4 type 2" evidence="8">
    <location>
        <begin position="127"/>
        <end position="179"/>
    </location>
</feature>
<evidence type="ECO:0000256" key="6">
    <source>
        <dbReference type="RuleBase" id="RU000716"/>
    </source>
</evidence>
<keyword evidence="2 6" id="KW-0805">Transcription regulation</keyword>
<dbReference type="Pfam" id="PF08281">
    <property type="entry name" value="Sigma70_r4_2"/>
    <property type="match status" value="1"/>
</dbReference>
<evidence type="ECO:0000256" key="2">
    <source>
        <dbReference type="ARBA" id="ARBA00023015"/>
    </source>
</evidence>
<dbReference type="GO" id="GO:0006950">
    <property type="term" value="P:response to stress"/>
    <property type="evidence" value="ECO:0007669"/>
    <property type="project" value="UniProtKB-ARBA"/>
</dbReference>
<protein>
    <recommendedName>
        <fullName evidence="6">RNA polymerase sigma factor</fullName>
    </recommendedName>
</protein>
<dbReference type="OrthoDB" id="9784984at2"/>
<dbReference type="InterPro" id="IPR013249">
    <property type="entry name" value="RNA_pol_sigma70_r4_t2"/>
</dbReference>
<keyword evidence="4 6" id="KW-0238">DNA-binding</keyword>
<dbReference type="InterPro" id="IPR013324">
    <property type="entry name" value="RNA_pol_sigma_r3/r4-like"/>
</dbReference>
<evidence type="ECO:0000313" key="10">
    <source>
        <dbReference type="Proteomes" id="UP000006094"/>
    </source>
</evidence>
<dbReference type="RefSeq" id="WP_014967076.1">
    <property type="nucleotide sequence ID" value="NC_018664.1"/>
</dbReference>
<evidence type="ECO:0000256" key="4">
    <source>
        <dbReference type="ARBA" id="ARBA00023125"/>
    </source>
</evidence>
<evidence type="ECO:0000256" key="5">
    <source>
        <dbReference type="ARBA" id="ARBA00023163"/>
    </source>
</evidence>
<dbReference type="GO" id="GO:0016779">
    <property type="term" value="F:nucleotidyltransferase activity"/>
    <property type="evidence" value="ECO:0007669"/>
    <property type="project" value="UniProtKB-KW"/>
</dbReference>
<accession>K0AXP5</accession>
<keyword evidence="10" id="KW-1185">Reference proteome</keyword>
<organism evidence="9 10">
    <name type="scientific">Gottschalkia acidurici (strain ATCC 7906 / DSM 604 / BCRC 14475 / CIP 104303 / KCTC 5404 / NCIMB 10678 / 9a)</name>
    <name type="common">Clostridium acidurici</name>
    <dbReference type="NCBI Taxonomy" id="1128398"/>
    <lineage>
        <taxon>Bacteria</taxon>
        <taxon>Bacillati</taxon>
        <taxon>Bacillota</taxon>
        <taxon>Tissierellia</taxon>
        <taxon>Tissierellales</taxon>
        <taxon>Gottschalkiaceae</taxon>
        <taxon>Gottschalkia</taxon>
    </lineage>
</organism>
<dbReference type="GO" id="GO:0016987">
    <property type="term" value="F:sigma factor activity"/>
    <property type="evidence" value="ECO:0007669"/>
    <property type="project" value="UniProtKB-KW"/>
</dbReference>
<evidence type="ECO:0000259" key="8">
    <source>
        <dbReference type="Pfam" id="PF08281"/>
    </source>
</evidence>
<dbReference type="Pfam" id="PF04542">
    <property type="entry name" value="Sigma70_r2"/>
    <property type="match status" value="1"/>
</dbReference>
<evidence type="ECO:0000259" key="7">
    <source>
        <dbReference type="Pfam" id="PF04542"/>
    </source>
</evidence>
<dbReference type="SUPFAM" id="SSF88659">
    <property type="entry name" value="Sigma3 and sigma4 domains of RNA polymerase sigma factors"/>
    <property type="match status" value="1"/>
</dbReference>
<reference evidence="9 10" key="1">
    <citation type="journal article" date="2012" name="PLoS ONE">
        <title>The purine-utilizing bacterium Clostridium acidurici 9a: a genome-guided metabolic reconsideration.</title>
        <authorList>
            <person name="Hartwich K."/>
            <person name="Poehlein A."/>
            <person name="Daniel R."/>
        </authorList>
    </citation>
    <scope>NUCLEOTIDE SEQUENCE [LARGE SCALE GENOMIC DNA]</scope>
    <source>
        <strain evidence="10">ATCC 7906 / DSM 604 / BCRC 14475 / CIP 104303 / KCTC 5404 / NCIMB 10678 / 9a</strain>
    </source>
</reference>
<dbReference type="PANTHER" id="PTHR43133:SF51">
    <property type="entry name" value="RNA POLYMERASE SIGMA FACTOR"/>
    <property type="match status" value="1"/>
</dbReference>
<evidence type="ECO:0000313" key="9">
    <source>
        <dbReference type="EMBL" id="AFS77939.1"/>
    </source>
</evidence>
<keyword evidence="3 6" id="KW-0731">Sigma factor</keyword>
<dbReference type="InterPro" id="IPR014284">
    <property type="entry name" value="RNA_pol_sigma-70_dom"/>
</dbReference>
<comment type="similarity">
    <text evidence="1 6">Belongs to the sigma-70 factor family. ECF subfamily.</text>
</comment>
<dbReference type="SUPFAM" id="SSF88946">
    <property type="entry name" value="Sigma2 domain of RNA polymerase sigma factors"/>
    <property type="match status" value="1"/>
</dbReference>
<keyword evidence="5 6" id="KW-0804">Transcription</keyword>
<dbReference type="PROSITE" id="PS01063">
    <property type="entry name" value="SIGMA70_ECF"/>
    <property type="match status" value="1"/>
</dbReference>
<keyword evidence="9" id="KW-0808">Transferase</keyword>
<dbReference type="KEGG" id="cad:Curi_c08690"/>
<dbReference type="GO" id="GO:0003677">
    <property type="term" value="F:DNA binding"/>
    <property type="evidence" value="ECO:0007669"/>
    <property type="project" value="UniProtKB-KW"/>
</dbReference>
<sequence length="196" mass="23541">MNENQIIQQLKSGNYSNYDKIVNSYKNRVFGMAYKFTNDYDEAQDLAQEVFLKIYRQIKNFRGESKLSTWIYRISVNTCLDWKKKKEKMKNINFSNMVNEENKDQTIDIPDRSLMPDERIVKDESQQEIHSLIYDLSDKYKTVLIMYHFNEMTYQEIAKALDIPERTVETRLYRARRMLKERVAKACIREGNINEM</sequence>
<dbReference type="InterPro" id="IPR036388">
    <property type="entry name" value="WH-like_DNA-bd_sf"/>
</dbReference>
<dbReference type="CDD" id="cd06171">
    <property type="entry name" value="Sigma70_r4"/>
    <property type="match status" value="1"/>
</dbReference>
<keyword evidence="9" id="KW-0548">Nucleotidyltransferase</keyword>
<dbReference type="AlphaFoldDB" id="K0AXP5"/>
<proteinExistence type="inferred from homology"/>
<dbReference type="EMBL" id="CP003326">
    <property type="protein sequence ID" value="AFS77939.1"/>
    <property type="molecule type" value="Genomic_DNA"/>
</dbReference>
<dbReference type="InterPro" id="IPR013325">
    <property type="entry name" value="RNA_pol_sigma_r2"/>
</dbReference>
<dbReference type="PANTHER" id="PTHR43133">
    <property type="entry name" value="RNA POLYMERASE ECF-TYPE SIGMA FACTO"/>
    <property type="match status" value="1"/>
</dbReference>
<gene>
    <name evidence="9" type="primary">rpoD2</name>
    <name evidence="9" type="ordered locus">Curi_c08690</name>
</gene>